<dbReference type="InterPro" id="IPR050131">
    <property type="entry name" value="Peptidase_S8_subtilisin-like"/>
</dbReference>
<evidence type="ECO:0000259" key="8">
    <source>
        <dbReference type="PROSITE" id="PS50093"/>
    </source>
</evidence>
<keyword evidence="7" id="KW-0732">Signal</keyword>
<dbReference type="PROSITE" id="PS00138">
    <property type="entry name" value="SUBTILASE_SER"/>
    <property type="match status" value="1"/>
</dbReference>
<evidence type="ECO:0000256" key="4">
    <source>
        <dbReference type="ARBA" id="ARBA00022825"/>
    </source>
</evidence>
<dbReference type="SMART" id="SM00089">
    <property type="entry name" value="PKD"/>
    <property type="match status" value="1"/>
</dbReference>
<evidence type="ECO:0000256" key="1">
    <source>
        <dbReference type="ARBA" id="ARBA00011073"/>
    </source>
</evidence>
<evidence type="ECO:0000256" key="2">
    <source>
        <dbReference type="ARBA" id="ARBA00022670"/>
    </source>
</evidence>
<name>A0A2P8F4R3_9GAMM</name>
<dbReference type="EMBL" id="PYGI01000001">
    <property type="protein sequence ID" value="PSL16703.1"/>
    <property type="molecule type" value="Genomic_DNA"/>
</dbReference>
<dbReference type="SUPFAM" id="SSF49299">
    <property type="entry name" value="PKD domain"/>
    <property type="match status" value="1"/>
</dbReference>
<feature type="active site" description="Charge relay system" evidence="5">
    <location>
        <position position="442"/>
    </location>
</feature>
<dbReference type="Pfam" id="PF18911">
    <property type="entry name" value="PKD_4"/>
    <property type="match status" value="1"/>
</dbReference>
<evidence type="ECO:0000313" key="10">
    <source>
        <dbReference type="Proteomes" id="UP000242133"/>
    </source>
</evidence>
<dbReference type="InterPro" id="IPR054399">
    <property type="entry name" value="Fervidolysin-like_N_prodom"/>
</dbReference>
<dbReference type="PANTHER" id="PTHR43806:SF11">
    <property type="entry name" value="CEREVISIN-RELATED"/>
    <property type="match status" value="1"/>
</dbReference>
<dbReference type="Proteomes" id="UP000242133">
    <property type="component" value="Unassembled WGS sequence"/>
</dbReference>
<evidence type="ECO:0000256" key="6">
    <source>
        <dbReference type="SAM" id="MobiDB-lite"/>
    </source>
</evidence>
<dbReference type="InterPro" id="IPR000601">
    <property type="entry name" value="PKD_dom"/>
</dbReference>
<evidence type="ECO:0000256" key="3">
    <source>
        <dbReference type="ARBA" id="ARBA00022801"/>
    </source>
</evidence>
<dbReference type="RefSeq" id="WP_106590146.1">
    <property type="nucleotide sequence ID" value="NZ_PYGI01000001.1"/>
</dbReference>
<organism evidence="9 10">
    <name type="scientific">Marinobacterium halophilum</name>
    <dbReference type="NCBI Taxonomy" id="267374"/>
    <lineage>
        <taxon>Bacteria</taxon>
        <taxon>Pseudomonadati</taxon>
        <taxon>Pseudomonadota</taxon>
        <taxon>Gammaproteobacteria</taxon>
        <taxon>Oceanospirillales</taxon>
        <taxon>Oceanospirillaceae</taxon>
        <taxon>Marinobacterium</taxon>
    </lineage>
</organism>
<keyword evidence="10" id="KW-1185">Reference proteome</keyword>
<dbReference type="GO" id="GO:0005615">
    <property type="term" value="C:extracellular space"/>
    <property type="evidence" value="ECO:0007669"/>
    <property type="project" value="TreeGrafter"/>
</dbReference>
<feature type="active site" description="Charge relay system" evidence="5">
    <location>
        <position position="234"/>
    </location>
</feature>
<dbReference type="GO" id="GO:0006508">
    <property type="term" value="P:proteolysis"/>
    <property type="evidence" value="ECO:0007669"/>
    <property type="project" value="UniProtKB-KW"/>
</dbReference>
<dbReference type="SUPFAM" id="SSF52743">
    <property type="entry name" value="Subtilisin-like"/>
    <property type="match status" value="1"/>
</dbReference>
<dbReference type="GO" id="GO:0004252">
    <property type="term" value="F:serine-type endopeptidase activity"/>
    <property type="evidence" value="ECO:0007669"/>
    <property type="project" value="UniProtKB-UniRule"/>
</dbReference>
<feature type="compositionally biased region" description="Low complexity" evidence="6">
    <location>
        <begin position="616"/>
        <end position="628"/>
    </location>
</feature>
<feature type="domain" description="PKD" evidence="8">
    <location>
        <begin position="528"/>
        <end position="615"/>
    </location>
</feature>
<dbReference type="PANTHER" id="PTHR43806">
    <property type="entry name" value="PEPTIDASE S8"/>
    <property type="match status" value="1"/>
</dbReference>
<reference evidence="9 10" key="1">
    <citation type="submission" date="2018-03" db="EMBL/GenBank/DDBJ databases">
        <title>Genomic Encyclopedia of Archaeal and Bacterial Type Strains, Phase II (KMG-II): from individual species to whole genera.</title>
        <authorList>
            <person name="Goeker M."/>
        </authorList>
    </citation>
    <scope>NUCLEOTIDE SEQUENCE [LARGE SCALE GENOMIC DNA]</scope>
    <source>
        <strain evidence="9 10">DSM 17586</strain>
    </source>
</reference>
<dbReference type="PRINTS" id="PR00723">
    <property type="entry name" value="SUBTILISIN"/>
</dbReference>
<dbReference type="CDD" id="cd00146">
    <property type="entry name" value="PKD"/>
    <property type="match status" value="1"/>
</dbReference>
<gene>
    <name evidence="9" type="ORF">CLV44_101101</name>
</gene>
<dbReference type="InterPro" id="IPR036852">
    <property type="entry name" value="Peptidase_S8/S53_dom_sf"/>
</dbReference>
<sequence length="640" mass="66715">MLYRLCAAVLVLCLGLLSIPAHAGPLSLQALTAAPYMPDRVLVKFRPGVAAMARGQAHHAANGYLLSTLEAIDVQVIQIPDGTVRAALQVYASNPNVLYAEPDYYRVLRVPVEEPGPTLAGGANYFSEQWYLHNTGQDHTYVRTTLFGGELATTRGTDGADINAPEAWDITIGRATLDPNARDTPKVAVLDSGADCNALELQGKCLEQMNLVGLSVGYFDICSSDDPACDNLGHGTFVSSEVAANTDNGEGIAGAGWDVGVGIFKVCYNELVVDNFGNLLTVGLCPVSGSAAAIAAASSDRFDSNGQQVRSRYHVITMSYGSDWVDEAGNILPTGPSNAECDAIEAAWNQGVVIVAAAGNNGDSGRVYPAACTDAAGASTVMAVAASDHNDDRAGFSTYSVPVDPWVSLAAPGEAIIGVLPDAACGLVAGTDSCVDWWSGTSMAAPLVAGSAALVWTDLYADHPALATLEDCRLDSVPCNRIVRDRLQNNAATVGARGQDMLGWTRYGRLDVVAALNDQAPPPPPPPEPAPVIAAFSYTCTGYVCAFNAADSTGSGNLRYSWDFGVAGAGSTAQQVIFDYNSSGRYTVTLTVFDETDTGSTISATLNLKRSNRTVSGSVSAAGSDSGGNCPPKKQDRGQC</sequence>
<keyword evidence="2 5" id="KW-0645">Protease</keyword>
<dbReference type="InterPro" id="IPR015500">
    <property type="entry name" value="Peptidase_S8_subtilisin-rel"/>
</dbReference>
<keyword evidence="4 5" id="KW-0720">Serine protease</keyword>
<evidence type="ECO:0000256" key="7">
    <source>
        <dbReference type="SAM" id="SignalP"/>
    </source>
</evidence>
<dbReference type="InterPro" id="IPR023828">
    <property type="entry name" value="Peptidase_S8_Ser-AS"/>
</dbReference>
<dbReference type="PROSITE" id="PS00137">
    <property type="entry name" value="SUBTILASE_HIS"/>
    <property type="match status" value="1"/>
</dbReference>
<feature type="chain" id="PRO_5015110566" evidence="7">
    <location>
        <begin position="24"/>
        <end position="640"/>
    </location>
</feature>
<dbReference type="PROSITE" id="PS51892">
    <property type="entry name" value="SUBTILASE"/>
    <property type="match status" value="1"/>
</dbReference>
<dbReference type="InterPro" id="IPR022398">
    <property type="entry name" value="Peptidase_S8_His-AS"/>
</dbReference>
<comment type="caution">
    <text evidence="9">The sequence shown here is derived from an EMBL/GenBank/DDBJ whole genome shotgun (WGS) entry which is preliminary data.</text>
</comment>
<feature type="active site" description="Charge relay system" evidence="5">
    <location>
        <position position="191"/>
    </location>
</feature>
<dbReference type="PROSITE" id="PS50093">
    <property type="entry name" value="PKD"/>
    <property type="match status" value="1"/>
</dbReference>
<accession>A0A2P8F4R3</accession>
<keyword evidence="3 5" id="KW-0378">Hydrolase</keyword>
<dbReference type="InterPro" id="IPR022409">
    <property type="entry name" value="PKD/Chitinase_dom"/>
</dbReference>
<dbReference type="Pfam" id="PF22148">
    <property type="entry name" value="Fervidolysin_NPro-like"/>
    <property type="match status" value="1"/>
</dbReference>
<evidence type="ECO:0000313" key="9">
    <source>
        <dbReference type="EMBL" id="PSL16703.1"/>
    </source>
</evidence>
<proteinExistence type="inferred from homology"/>
<dbReference type="InterPro" id="IPR013783">
    <property type="entry name" value="Ig-like_fold"/>
</dbReference>
<dbReference type="InterPro" id="IPR035986">
    <property type="entry name" value="PKD_dom_sf"/>
</dbReference>
<dbReference type="OrthoDB" id="9790784at2"/>
<feature type="region of interest" description="Disordered" evidence="6">
    <location>
        <begin position="616"/>
        <end position="640"/>
    </location>
</feature>
<dbReference type="Gene3D" id="3.40.50.200">
    <property type="entry name" value="Peptidase S8/S53 domain"/>
    <property type="match status" value="1"/>
</dbReference>
<dbReference type="InterPro" id="IPR000209">
    <property type="entry name" value="Peptidase_S8/S53_dom"/>
</dbReference>
<dbReference type="Pfam" id="PF00082">
    <property type="entry name" value="Peptidase_S8"/>
    <property type="match status" value="1"/>
</dbReference>
<protein>
    <submittedName>
        <fullName evidence="9">PKD domain-containing protein</fullName>
    </submittedName>
</protein>
<dbReference type="AlphaFoldDB" id="A0A2P8F4R3"/>
<feature type="signal peptide" evidence="7">
    <location>
        <begin position="1"/>
        <end position="23"/>
    </location>
</feature>
<evidence type="ECO:0000256" key="5">
    <source>
        <dbReference type="PROSITE-ProRule" id="PRU01240"/>
    </source>
</evidence>
<comment type="similarity">
    <text evidence="1 5">Belongs to the peptidase S8 family.</text>
</comment>
<dbReference type="Gene3D" id="2.60.40.10">
    <property type="entry name" value="Immunoglobulins"/>
    <property type="match status" value="1"/>
</dbReference>